<sequence length="1419" mass="147308">MGHAEIIAGRFVVEGEAASGGMGTVYKAYDRLGGAAVALKIVRLRNEIQIERFEREAALLAALVHPGIVRYVAHGSTPEGDRYLAMEWLDGEDLAARLARRVLPASEGLLLVRRAADALAFAHARGIVHRDIKPSNLFLPGGDAGRVKLVDFGIARPSSDAGRVTVTGGVLGTPGYMAPEQVEAHSAPDPRSDVFSLGCVLFECIAGQPAFASASPMASLSRVLLMNPPRLRDVRADAPAPLDELVARMLSRQPGDRPRDGAEVAAELDRIAAMRGGWTAPPDAPTLAGGAAPDAPAHGLVPRDRAALTLGEQRVVSLVFLGEPGHGAARAPQPAPQAPQAPQEAPGEPPPASRSQLPPGSSRSQPSTSGARAAEIRSLIELHGGKLTQLVPGVEIVMMSGPGSAVDRAERAAQCALALRTELPAAPLCVITGRGVFSAGLAEGDVIDRGLAELRAALDEREVRAVRIDGATADMLGPRFIVAHAAPSAPGGPLFLYGERAVDEVAPALLGKRTPCVGRARELSMLHGVLAGCISEALASAVLVLGPPGAGKSRLRLELFAALRQRDEPIEILWGRADSGAPGSPFGMIADVLCRAAGLCARDPAWARHRKLKQRLGRHLGGPALDRAAAFLGEISGAPSPEHARMVRAARQSATGMSDGVGAAWEDWLAAECAARPVLLALEDLHWGDAATVRLLDATLRNLRELPLMLLAFARPDVHRLFPSLWAEREVQTIKLGPLPRRASAELVRAALGEPMPDSVVARLVERAGGNPFYLEELIRAVASGKEELLPDSVLGTVEARLDAEGNEGKRVLRAASIFGDRFSKRGVAALLGGEERLADVEAWLTALADRELVAPASASAGLADAADYVFRHTLVREAAYAMLTERDRALGHRLAGAWLERSAAADPRGVAEHFRRGGEPGRAVRWYRRAAEQSLEANDLRAAIERAACGEACGAEGEDLGALRLVAAEVNVWTGDLAAAEELGASAAELLPAGCAGWFRAVTQIAAAAGKLGAVDRVARWAAVAEGMSAAPPSCASAAPPATMSAAPAGPPSAAPPATMSAAPAGPPSAAPPATMSAAPAGPPSAAPPATMSAASAALSSGAAALRRARIACFCECGAQLVFGGRYAEADALLARIDEDLGADPPPDAELVAMAQQLRAIRASAGGDPEACLEGLEAALAAFEQAGDRRSACVIGANLGFIYAELGELGAAESVLRAALEAADRMGLRELETVALHNLGHALGQLGKLDEAQLVERRAVEAFQQRGDLRMEGVARTYLAKIALLSGDAATAEREARAAEAALHVAPRLRAAAVAVRARALLAAGEVAAALGAARAAFGELAALGSLEEGESLVRLAYAEALAASGAHGEAAAVLSEARELLLVRARRIADPRRRERFLTAVPENARIVRGARGATAT</sequence>
<dbReference type="GO" id="GO:0004674">
    <property type="term" value="F:protein serine/threonine kinase activity"/>
    <property type="evidence" value="ECO:0007669"/>
    <property type="project" value="UniProtKB-EC"/>
</dbReference>
<evidence type="ECO:0000256" key="3">
    <source>
        <dbReference type="ARBA" id="ARBA00022777"/>
    </source>
</evidence>
<dbReference type="KEGG" id="scl:sce3469"/>
<proteinExistence type="predicted"/>
<dbReference type="InterPro" id="IPR000719">
    <property type="entry name" value="Prot_kinase_dom"/>
</dbReference>
<evidence type="ECO:0000313" key="8">
    <source>
        <dbReference type="Proteomes" id="UP000002139"/>
    </source>
</evidence>
<dbReference type="eggNOG" id="COG0515">
    <property type="taxonomic scope" value="Bacteria"/>
</dbReference>
<dbReference type="CDD" id="cd14014">
    <property type="entry name" value="STKc_PknB_like"/>
    <property type="match status" value="1"/>
</dbReference>
<dbReference type="PROSITE" id="PS50011">
    <property type="entry name" value="PROTEIN_KINASE_DOM"/>
    <property type="match status" value="1"/>
</dbReference>
<feature type="region of interest" description="Disordered" evidence="5">
    <location>
        <begin position="326"/>
        <end position="372"/>
    </location>
</feature>
<evidence type="ECO:0000256" key="2">
    <source>
        <dbReference type="ARBA" id="ARBA00022741"/>
    </source>
</evidence>
<dbReference type="eggNOG" id="COG0457">
    <property type="taxonomic scope" value="Bacteria"/>
</dbReference>
<dbReference type="HOGENOM" id="CLU_006367_0_0_7"/>
<dbReference type="InterPro" id="IPR011990">
    <property type="entry name" value="TPR-like_helical_dom_sf"/>
</dbReference>
<protein>
    <submittedName>
        <fullName evidence="7">Protein kinase</fullName>
        <ecNumber evidence="7">2.7.11.1</ecNumber>
    </submittedName>
</protein>
<keyword evidence="2" id="KW-0547">Nucleotide-binding</keyword>
<feature type="compositionally biased region" description="Low complexity" evidence="5">
    <location>
        <begin position="279"/>
        <end position="297"/>
    </location>
</feature>
<dbReference type="GO" id="GO:0005524">
    <property type="term" value="F:ATP binding"/>
    <property type="evidence" value="ECO:0007669"/>
    <property type="project" value="UniProtKB-KW"/>
</dbReference>
<keyword evidence="3 7" id="KW-0418">Kinase</keyword>
<dbReference type="PANTHER" id="PTHR43289:SF6">
    <property type="entry name" value="SERINE_THREONINE-PROTEIN KINASE NEKL-3"/>
    <property type="match status" value="1"/>
</dbReference>
<organism evidence="7 8">
    <name type="scientific">Sorangium cellulosum (strain So ce56)</name>
    <name type="common">Polyangium cellulosum (strain So ce56)</name>
    <dbReference type="NCBI Taxonomy" id="448385"/>
    <lineage>
        <taxon>Bacteria</taxon>
        <taxon>Pseudomonadati</taxon>
        <taxon>Myxococcota</taxon>
        <taxon>Polyangia</taxon>
        <taxon>Polyangiales</taxon>
        <taxon>Polyangiaceae</taxon>
        <taxon>Sorangium</taxon>
    </lineage>
</organism>
<feature type="compositionally biased region" description="Low complexity" evidence="5">
    <location>
        <begin position="1040"/>
        <end position="1049"/>
    </location>
</feature>
<evidence type="ECO:0000256" key="4">
    <source>
        <dbReference type="ARBA" id="ARBA00022840"/>
    </source>
</evidence>
<dbReference type="Proteomes" id="UP000002139">
    <property type="component" value="Chromosome"/>
</dbReference>
<dbReference type="PANTHER" id="PTHR43289">
    <property type="entry name" value="MITOGEN-ACTIVATED PROTEIN KINASE KINASE KINASE 20-RELATED"/>
    <property type="match status" value="1"/>
</dbReference>
<dbReference type="Pfam" id="PF00069">
    <property type="entry name" value="Pkinase"/>
    <property type="match status" value="1"/>
</dbReference>
<feature type="region of interest" description="Disordered" evidence="5">
    <location>
        <begin position="1040"/>
        <end position="1092"/>
    </location>
</feature>
<dbReference type="InterPro" id="IPR027417">
    <property type="entry name" value="P-loop_NTPase"/>
</dbReference>
<dbReference type="Gene3D" id="1.25.40.10">
    <property type="entry name" value="Tetratricopeptide repeat domain"/>
    <property type="match status" value="1"/>
</dbReference>
<dbReference type="InterPro" id="IPR041664">
    <property type="entry name" value="AAA_16"/>
</dbReference>
<dbReference type="Gene3D" id="1.10.510.10">
    <property type="entry name" value="Transferase(Phosphotransferase) domain 1"/>
    <property type="match status" value="1"/>
</dbReference>
<evidence type="ECO:0000313" key="7">
    <source>
        <dbReference type="EMBL" id="CAN93629.1"/>
    </source>
</evidence>
<feature type="compositionally biased region" description="Polar residues" evidence="5">
    <location>
        <begin position="353"/>
        <end position="370"/>
    </location>
</feature>
<name>A9GRI7_SORC5</name>
<dbReference type="SUPFAM" id="SSF48452">
    <property type="entry name" value="TPR-like"/>
    <property type="match status" value="1"/>
</dbReference>
<gene>
    <name evidence="7" type="ordered locus">sce3469</name>
</gene>
<dbReference type="STRING" id="448385.sce3469"/>
<dbReference type="SUPFAM" id="SSF52540">
    <property type="entry name" value="P-loop containing nucleoside triphosphate hydrolases"/>
    <property type="match status" value="1"/>
</dbReference>
<keyword evidence="4" id="KW-0067">ATP-binding</keyword>
<evidence type="ECO:0000256" key="1">
    <source>
        <dbReference type="ARBA" id="ARBA00022679"/>
    </source>
</evidence>
<keyword evidence="8" id="KW-1185">Reference proteome</keyword>
<dbReference type="Pfam" id="PF13191">
    <property type="entry name" value="AAA_16"/>
    <property type="match status" value="1"/>
</dbReference>
<feature type="region of interest" description="Disordered" evidence="5">
    <location>
        <begin position="276"/>
        <end position="298"/>
    </location>
</feature>
<feature type="domain" description="Protein kinase" evidence="6">
    <location>
        <begin position="11"/>
        <end position="271"/>
    </location>
</feature>
<dbReference type="EC" id="2.7.11.1" evidence="7"/>
<dbReference type="EMBL" id="AM746676">
    <property type="protein sequence ID" value="CAN93629.1"/>
    <property type="molecule type" value="Genomic_DNA"/>
</dbReference>
<dbReference type="PROSITE" id="PS00108">
    <property type="entry name" value="PROTEIN_KINASE_ST"/>
    <property type="match status" value="1"/>
</dbReference>
<keyword evidence="1 7" id="KW-0808">Transferase</keyword>
<evidence type="ECO:0000259" key="6">
    <source>
        <dbReference type="PROSITE" id="PS50011"/>
    </source>
</evidence>
<dbReference type="SUPFAM" id="SSF56112">
    <property type="entry name" value="Protein kinase-like (PK-like)"/>
    <property type="match status" value="1"/>
</dbReference>
<evidence type="ECO:0000256" key="5">
    <source>
        <dbReference type="SAM" id="MobiDB-lite"/>
    </source>
</evidence>
<dbReference type="eggNOG" id="COG3899">
    <property type="taxonomic scope" value="Bacteria"/>
</dbReference>
<dbReference type="InterPro" id="IPR011009">
    <property type="entry name" value="Kinase-like_dom_sf"/>
</dbReference>
<accession>A9GRI7</accession>
<dbReference type="SMART" id="SM00220">
    <property type="entry name" value="S_TKc"/>
    <property type="match status" value="1"/>
</dbReference>
<reference evidence="7 8" key="1">
    <citation type="journal article" date="2007" name="Nat. Biotechnol.">
        <title>Complete genome sequence of the myxobacterium Sorangium cellulosum.</title>
        <authorList>
            <person name="Schneiker S."/>
            <person name="Perlova O."/>
            <person name="Kaiser O."/>
            <person name="Gerth K."/>
            <person name="Alici A."/>
            <person name="Altmeyer M.O."/>
            <person name="Bartels D."/>
            <person name="Bekel T."/>
            <person name="Beyer S."/>
            <person name="Bode E."/>
            <person name="Bode H.B."/>
            <person name="Bolten C.J."/>
            <person name="Choudhuri J.V."/>
            <person name="Doss S."/>
            <person name="Elnakady Y.A."/>
            <person name="Frank B."/>
            <person name="Gaigalat L."/>
            <person name="Goesmann A."/>
            <person name="Groeger C."/>
            <person name="Gross F."/>
            <person name="Jelsbak L."/>
            <person name="Jelsbak L."/>
            <person name="Kalinowski J."/>
            <person name="Kegler C."/>
            <person name="Knauber T."/>
            <person name="Konietzny S."/>
            <person name="Kopp M."/>
            <person name="Krause L."/>
            <person name="Krug D."/>
            <person name="Linke B."/>
            <person name="Mahmud T."/>
            <person name="Martinez-Arias R."/>
            <person name="McHardy A.C."/>
            <person name="Merai M."/>
            <person name="Meyer F."/>
            <person name="Mormann S."/>
            <person name="Munoz-Dorado J."/>
            <person name="Perez J."/>
            <person name="Pradella S."/>
            <person name="Rachid S."/>
            <person name="Raddatz G."/>
            <person name="Rosenau F."/>
            <person name="Rueckert C."/>
            <person name="Sasse F."/>
            <person name="Scharfe M."/>
            <person name="Schuster S.C."/>
            <person name="Suen G."/>
            <person name="Treuner-Lange A."/>
            <person name="Velicer G.J."/>
            <person name="Vorholter F.-J."/>
            <person name="Weissman K.J."/>
            <person name="Welch R.D."/>
            <person name="Wenzel S.C."/>
            <person name="Whitworth D.E."/>
            <person name="Wilhelm S."/>
            <person name="Wittmann C."/>
            <person name="Bloecker H."/>
            <person name="Puehler A."/>
            <person name="Mueller R."/>
        </authorList>
    </citation>
    <scope>NUCLEOTIDE SEQUENCE [LARGE SCALE GENOMIC DNA]</scope>
    <source>
        <strain evidence="8">So ce56</strain>
    </source>
</reference>
<dbReference type="RefSeq" id="WP_012236099.1">
    <property type="nucleotide sequence ID" value="NC_010162.1"/>
</dbReference>
<dbReference type="InterPro" id="IPR008271">
    <property type="entry name" value="Ser/Thr_kinase_AS"/>
</dbReference>
<dbReference type="Gene3D" id="3.30.200.20">
    <property type="entry name" value="Phosphorylase Kinase, domain 1"/>
    <property type="match status" value="1"/>
</dbReference>